<name>A0AAV7UTQ8_PLEWA</name>
<dbReference type="Proteomes" id="UP001066276">
    <property type="component" value="Chromosome 2_2"/>
</dbReference>
<feature type="compositionally biased region" description="Basic and acidic residues" evidence="1">
    <location>
        <begin position="37"/>
        <end position="88"/>
    </location>
</feature>
<gene>
    <name evidence="2" type="ORF">NDU88_000559</name>
</gene>
<evidence type="ECO:0000313" key="3">
    <source>
        <dbReference type="Proteomes" id="UP001066276"/>
    </source>
</evidence>
<evidence type="ECO:0000313" key="2">
    <source>
        <dbReference type="EMBL" id="KAJ1191243.1"/>
    </source>
</evidence>
<feature type="region of interest" description="Disordered" evidence="1">
    <location>
        <begin position="1"/>
        <end position="91"/>
    </location>
</feature>
<feature type="region of interest" description="Disordered" evidence="1">
    <location>
        <begin position="127"/>
        <end position="148"/>
    </location>
</feature>
<evidence type="ECO:0000256" key="1">
    <source>
        <dbReference type="SAM" id="MobiDB-lite"/>
    </source>
</evidence>
<organism evidence="2 3">
    <name type="scientific">Pleurodeles waltl</name>
    <name type="common">Iberian ribbed newt</name>
    <dbReference type="NCBI Taxonomy" id="8319"/>
    <lineage>
        <taxon>Eukaryota</taxon>
        <taxon>Metazoa</taxon>
        <taxon>Chordata</taxon>
        <taxon>Craniata</taxon>
        <taxon>Vertebrata</taxon>
        <taxon>Euteleostomi</taxon>
        <taxon>Amphibia</taxon>
        <taxon>Batrachia</taxon>
        <taxon>Caudata</taxon>
        <taxon>Salamandroidea</taxon>
        <taxon>Salamandridae</taxon>
        <taxon>Pleurodelinae</taxon>
        <taxon>Pleurodeles</taxon>
    </lineage>
</organism>
<keyword evidence="3" id="KW-1185">Reference proteome</keyword>
<proteinExistence type="predicted"/>
<protein>
    <submittedName>
        <fullName evidence="2">Uncharacterized protein</fullName>
    </submittedName>
</protein>
<sequence>MDPIPDPDVLWSGTNQGEFPGEEGQKKALRTSTEGNNVEKKAEHGERDNESDSGNRERNSSSDGGREDSKPPERDCGEETGTTERRETEEDLAAVWRRRAAPGDTAGNQEAAQQTLATFWEERGHSRCVGRNVPDSGEGAGEEEITERQGESKQCQLFCWVPVVML</sequence>
<accession>A0AAV7UTQ8</accession>
<dbReference type="EMBL" id="JANPWB010000004">
    <property type="protein sequence ID" value="KAJ1191243.1"/>
    <property type="molecule type" value="Genomic_DNA"/>
</dbReference>
<comment type="caution">
    <text evidence="2">The sequence shown here is derived from an EMBL/GenBank/DDBJ whole genome shotgun (WGS) entry which is preliminary data.</text>
</comment>
<dbReference type="AlphaFoldDB" id="A0AAV7UTQ8"/>
<reference evidence="2" key="1">
    <citation type="journal article" date="2022" name="bioRxiv">
        <title>Sequencing and chromosome-scale assembly of the giantPleurodeles waltlgenome.</title>
        <authorList>
            <person name="Brown T."/>
            <person name="Elewa A."/>
            <person name="Iarovenko S."/>
            <person name="Subramanian E."/>
            <person name="Araus A.J."/>
            <person name="Petzold A."/>
            <person name="Susuki M."/>
            <person name="Suzuki K.-i.T."/>
            <person name="Hayashi T."/>
            <person name="Toyoda A."/>
            <person name="Oliveira C."/>
            <person name="Osipova E."/>
            <person name="Leigh N.D."/>
            <person name="Simon A."/>
            <person name="Yun M.H."/>
        </authorList>
    </citation>
    <scope>NUCLEOTIDE SEQUENCE</scope>
    <source>
        <strain evidence="2">20211129_DDA</strain>
        <tissue evidence="2">Liver</tissue>
    </source>
</reference>